<dbReference type="Pfam" id="PF00072">
    <property type="entry name" value="Response_reg"/>
    <property type="match status" value="1"/>
</dbReference>
<evidence type="ECO:0000256" key="1">
    <source>
        <dbReference type="ARBA" id="ARBA00023015"/>
    </source>
</evidence>
<dbReference type="OrthoDB" id="9804543at2"/>
<reference evidence="7 8" key="1">
    <citation type="journal article" date="2015" name="J. Biotechnol.">
        <title>Complete genome sequence of Paenibacillus beijingensis 7188(T) (=DSM 24997(T)), a novel rhizobacterium from jujube garden soil.</title>
        <authorList>
            <person name="Kwak Y."/>
            <person name="Shin J.H."/>
        </authorList>
    </citation>
    <scope>NUCLEOTIDE SEQUENCE [LARGE SCALE GENOMIC DNA]</scope>
    <source>
        <strain evidence="7 8">DSM 24997</strain>
    </source>
</reference>
<keyword evidence="4" id="KW-0597">Phosphoprotein</keyword>
<dbReference type="Pfam" id="PF12833">
    <property type="entry name" value="HTH_18"/>
    <property type="match status" value="1"/>
</dbReference>
<dbReference type="PROSITE" id="PS01124">
    <property type="entry name" value="HTH_ARAC_FAMILY_2"/>
    <property type="match status" value="1"/>
</dbReference>
<dbReference type="Proteomes" id="UP000032633">
    <property type="component" value="Chromosome"/>
</dbReference>
<evidence type="ECO:0000256" key="3">
    <source>
        <dbReference type="ARBA" id="ARBA00023163"/>
    </source>
</evidence>
<dbReference type="Gene3D" id="3.40.50.2300">
    <property type="match status" value="1"/>
</dbReference>
<dbReference type="SUPFAM" id="SSF52172">
    <property type="entry name" value="CheY-like"/>
    <property type="match status" value="1"/>
</dbReference>
<evidence type="ECO:0000313" key="7">
    <source>
        <dbReference type="EMBL" id="AJY75917.1"/>
    </source>
</evidence>
<dbReference type="GO" id="GO:0003700">
    <property type="term" value="F:DNA-binding transcription factor activity"/>
    <property type="evidence" value="ECO:0007669"/>
    <property type="project" value="InterPro"/>
</dbReference>
<dbReference type="InterPro" id="IPR018062">
    <property type="entry name" value="HTH_AraC-typ_CS"/>
</dbReference>
<dbReference type="InterPro" id="IPR001789">
    <property type="entry name" value="Sig_transdc_resp-reg_receiver"/>
</dbReference>
<dbReference type="PATRIC" id="fig|1126833.4.peg.3701"/>
<dbReference type="PROSITE" id="PS50110">
    <property type="entry name" value="RESPONSE_REGULATORY"/>
    <property type="match status" value="1"/>
</dbReference>
<dbReference type="Gene3D" id="1.10.10.60">
    <property type="entry name" value="Homeodomain-like"/>
    <property type="match status" value="2"/>
</dbReference>
<evidence type="ECO:0000313" key="8">
    <source>
        <dbReference type="Proteomes" id="UP000032633"/>
    </source>
</evidence>
<feature type="modified residue" description="4-aspartylphosphate" evidence="4">
    <location>
        <position position="54"/>
    </location>
</feature>
<evidence type="ECO:0000256" key="2">
    <source>
        <dbReference type="ARBA" id="ARBA00023125"/>
    </source>
</evidence>
<keyword evidence="8" id="KW-1185">Reference proteome</keyword>
<proteinExistence type="predicted"/>
<reference evidence="8" key="2">
    <citation type="submission" date="2015-03" db="EMBL/GenBank/DDBJ databases">
        <title>Genome sequence of Paenibacillus beijingensis strain DSM 24997T.</title>
        <authorList>
            <person name="Kwak Y."/>
            <person name="Shin J.-H."/>
        </authorList>
    </citation>
    <scope>NUCLEOTIDE SEQUENCE [LARGE SCALE GENOMIC DNA]</scope>
    <source>
        <strain evidence="8">DSM 24997</strain>
    </source>
</reference>
<dbReference type="RefSeq" id="WP_045671345.1">
    <property type="nucleotide sequence ID" value="NZ_CP011058.1"/>
</dbReference>
<dbReference type="KEGG" id="pbj:VN24_16875"/>
<keyword evidence="2" id="KW-0238">DNA-binding</keyword>
<protein>
    <recommendedName>
        <fullName evidence="9">AraC family transcriptional regulator</fullName>
    </recommendedName>
</protein>
<dbReference type="PANTHER" id="PTHR43280">
    <property type="entry name" value="ARAC-FAMILY TRANSCRIPTIONAL REGULATOR"/>
    <property type="match status" value="1"/>
</dbReference>
<dbReference type="InterPro" id="IPR009057">
    <property type="entry name" value="Homeodomain-like_sf"/>
</dbReference>
<dbReference type="SUPFAM" id="SSF46689">
    <property type="entry name" value="Homeodomain-like"/>
    <property type="match status" value="2"/>
</dbReference>
<accession>A0A0D5NLN5</accession>
<sequence>MIIMVVEDDPLIRRGIKLKLPYEHIPITSVMEANDGLDALKKFEHQPPDIVLVDYMMPRMNGLEFVKRAKALSQETEFVLLTCMQDYEMAKEAISLGVSSLLNKSTVDMDFLTGVIVKLAKKQEQQKRQDAQFTQMSALKLRQEEELLRQLLDGHLSLEDHERLKLEKRTFFGRSPYAAWVLALENEVAAEQPLTRAYGYRIGNDLNNLVKKLYPHSLIGWVAEESKLRWRLLLSAPIPNPLDIVRAAMRELNLRIFVSCSETFPSPLQWTSYNNAAEQNMLVKWYGGDHPQVFTSSSLTVHLPNELAEQFRTMKQNIQKLRFAAVLDSWPDFTAYFRTCTTLPYPHAVCKGLEELIIFLYHAIEPFTGHSHVMRKAEQDAQTRINQAGSLQEALTAAYKEIQWVNDNIFLHQQAKQKKYLIESIRQYLLDHPFDTVTLHDVAERYHLNASYLSRVFKEEAGETFSGYIQQVKIELAENMLKNGQRVSKVAETLGYLNISSFTRMYKKVKGMPPSSLRT</sequence>
<dbReference type="GO" id="GO:0043565">
    <property type="term" value="F:sequence-specific DNA binding"/>
    <property type="evidence" value="ECO:0007669"/>
    <property type="project" value="InterPro"/>
</dbReference>
<dbReference type="SMART" id="SM00448">
    <property type="entry name" value="REC"/>
    <property type="match status" value="1"/>
</dbReference>
<gene>
    <name evidence="7" type="ORF">VN24_16875</name>
</gene>
<dbReference type="AlphaFoldDB" id="A0A0D5NLN5"/>
<dbReference type="PANTHER" id="PTHR43280:SF10">
    <property type="entry name" value="REGULATORY PROTEIN POCR"/>
    <property type="match status" value="1"/>
</dbReference>
<organism evidence="7 8">
    <name type="scientific">Paenibacillus beijingensis</name>
    <dbReference type="NCBI Taxonomy" id="1126833"/>
    <lineage>
        <taxon>Bacteria</taxon>
        <taxon>Bacillati</taxon>
        <taxon>Bacillota</taxon>
        <taxon>Bacilli</taxon>
        <taxon>Bacillales</taxon>
        <taxon>Paenibacillaceae</taxon>
        <taxon>Paenibacillus</taxon>
    </lineage>
</organism>
<dbReference type="HOGENOM" id="CLU_000445_5_0_9"/>
<dbReference type="SMART" id="SM00342">
    <property type="entry name" value="HTH_ARAC"/>
    <property type="match status" value="1"/>
</dbReference>
<name>A0A0D5NLN5_9BACL</name>
<keyword evidence="3" id="KW-0804">Transcription</keyword>
<evidence type="ECO:0000259" key="6">
    <source>
        <dbReference type="PROSITE" id="PS50110"/>
    </source>
</evidence>
<dbReference type="GO" id="GO:0000160">
    <property type="term" value="P:phosphorelay signal transduction system"/>
    <property type="evidence" value="ECO:0007669"/>
    <property type="project" value="InterPro"/>
</dbReference>
<dbReference type="STRING" id="1126833.VN24_16875"/>
<dbReference type="InterPro" id="IPR011006">
    <property type="entry name" value="CheY-like_superfamily"/>
</dbReference>
<feature type="domain" description="HTH araC/xylS-type" evidence="5">
    <location>
        <begin position="423"/>
        <end position="519"/>
    </location>
</feature>
<keyword evidence="1" id="KW-0805">Transcription regulation</keyword>
<evidence type="ECO:0000259" key="5">
    <source>
        <dbReference type="PROSITE" id="PS01124"/>
    </source>
</evidence>
<dbReference type="CDD" id="cd17536">
    <property type="entry name" value="REC_YesN-like"/>
    <property type="match status" value="1"/>
</dbReference>
<dbReference type="PROSITE" id="PS00041">
    <property type="entry name" value="HTH_ARAC_FAMILY_1"/>
    <property type="match status" value="1"/>
</dbReference>
<evidence type="ECO:0008006" key="9">
    <source>
        <dbReference type="Google" id="ProtNLM"/>
    </source>
</evidence>
<dbReference type="InterPro" id="IPR018060">
    <property type="entry name" value="HTH_AraC"/>
</dbReference>
<dbReference type="EMBL" id="CP011058">
    <property type="protein sequence ID" value="AJY75917.1"/>
    <property type="molecule type" value="Genomic_DNA"/>
</dbReference>
<evidence type="ECO:0000256" key="4">
    <source>
        <dbReference type="PROSITE-ProRule" id="PRU00169"/>
    </source>
</evidence>
<feature type="domain" description="Response regulatory" evidence="6">
    <location>
        <begin position="2"/>
        <end position="119"/>
    </location>
</feature>